<evidence type="ECO:0000256" key="18">
    <source>
        <dbReference type="SAM" id="MobiDB-lite"/>
    </source>
</evidence>
<feature type="domain" description="Glycosyl hydrolase family 63 C-terminal" evidence="19">
    <location>
        <begin position="329"/>
        <end position="798"/>
    </location>
</feature>
<dbReference type="Pfam" id="PF12460">
    <property type="entry name" value="MMS19_C"/>
    <property type="match status" value="1"/>
</dbReference>
<comment type="similarity">
    <text evidence="4 17">Belongs to the glycosyl hydrolase 63 family.</text>
</comment>
<gene>
    <name evidence="23" type="primary">AUGUSTUS-3.0.2_31384</name>
    <name evidence="23" type="ORF">TcasGA2_TC031384</name>
</gene>
<dbReference type="InterPro" id="IPR008928">
    <property type="entry name" value="6-hairpin_glycosidase_sf"/>
</dbReference>
<proteinExistence type="inferred from homology"/>
<dbReference type="InterPro" id="IPR011989">
    <property type="entry name" value="ARM-like"/>
</dbReference>
<dbReference type="Gene3D" id="1.50.10.10">
    <property type="match status" value="1"/>
</dbReference>
<dbReference type="InterPro" id="IPR031335">
    <property type="entry name" value="Glyco_hydro_63_C"/>
</dbReference>
<feature type="region of interest" description="Disordered" evidence="18">
    <location>
        <begin position="1"/>
        <end position="32"/>
    </location>
</feature>
<dbReference type="FunFam" id="1.50.10.10:FF:000009">
    <property type="entry name" value="mannosyl-oligosaccharide glucosidase"/>
    <property type="match status" value="1"/>
</dbReference>
<accession>A0A139WB11</accession>
<evidence type="ECO:0000256" key="17">
    <source>
        <dbReference type="RuleBase" id="RU368089"/>
    </source>
</evidence>
<evidence type="ECO:0000256" key="9">
    <source>
        <dbReference type="ARBA" id="ARBA00022989"/>
    </source>
</evidence>
<dbReference type="PANTHER" id="PTHR10412">
    <property type="entry name" value="MANNOSYL-OLIGOSACCHARIDE GLUCOSIDASE"/>
    <property type="match status" value="1"/>
</dbReference>
<dbReference type="SUPFAM" id="SSF48371">
    <property type="entry name" value="ARM repeat"/>
    <property type="match status" value="1"/>
</dbReference>
<evidence type="ECO:0000256" key="14">
    <source>
        <dbReference type="ARBA" id="ARBA00052596"/>
    </source>
</evidence>
<keyword evidence="8" id="KW-0735">Signal-anchor</keyword>
<keyword evidence="24" id="KW-1185">Reference proteome</keyword>
<dbReference type="GO" id="GO:0004573">
    <property type="term" value="F:Glc3Man9GlcNAc2 oligosaccharide glucosidase activity"/>
    <property type="evidence" value="ECO:0000318"/>
    <property type="project" value="GO_Central"/>
</dbReference>
<dbReference type="EC" id="3.2.1.106" evidence="13 17"/>
<evidence type="ECO:0000256" key="11">
    <source>
        <dbReference type="ARBA" id="ARBA00023180"/>
    </source>
</evidence>
<evidence type="ECO:0000259" key="20">
    <source>
        <dbReference type="Pfam" id="PF12460"/>
    </source>
</evidence>
<dbReference type="InterPro" id="IPR016024">
    <property type="entry name" value="ARM-type_fold"/>
</dbReference>
<dbReference type="InterPro" id="IPR029240">
    <property type="entry name" value="MMS19_N"/>
</dbReference>
<keyword evidence="12 17" id="KW-0326">Glycosidase</keyword>
<evidence type="ECO:0000256" key="8">
    <source>
        <dbReference type="ARBA" id="ARBA00022968"/>
    </source>
</evidence>
<protein>
    <recommendedName>
        <fullName evidence="16 17">Mannosyl-oligosaccharide glucosidase</fullName>
        <ecNumber evidence="13 17">3.2.1.106</ecNumber>
    </recommendedName>
</protein>
<name>A0A139WB11_TRICA</name>
<evidence type="ECO:0000256" key="7">
    <source>
        <dbReference type="ARBA" id="ARBA00022824"/>
    </source>
</evidence>
<dbReference type="InterPro" id="IPR012341">
    <property type="entry name" value="6hp_glycosidase-like_sf"/>
</dbReference>
<evidence type="ECO:0000256" key="1">
    <source>
        <dbReference type="ARBA" id="ARBA00004648"/>
    </source>
</evidence>
<dbReference type="Gene3D" id="1.25.10.10">
    <property type="entry name" value="Leucine-rich Repeat Variant"/>
    <property type="match status" value="1"/>
</dbReference>
<comment type="pathway">
    <text evidence="2">Glycan metabolism; N-glycan degradation.</text>
</comment>
<keyword evidence="11" id="KW-0325">Glycoprotein</keyword>
<dbReference type="FunFam" id="2.70.98.110:FF:000001">
    <property type="entry name" value="Mannosyl-oligosaccharide glucosidase"/>
    <property type="match status" value="1"/>
</dbReference>
<evidence type="ECO:0000256" key="15">
    <source>
        <dbReference type="ARBA" id="ARBA00054325"/>
    </source>
</evidence>
<evidence type="ECO:0000259" key="19">
    <source>
        <dbReference type="Pfam" id="PF03200"/>
    </source>
</evidence>
<feature type="domain" description="MMS19 C-terminal" evidence="20">
    <location>
        <begin position="1403"/>
        <end position="1653"/>
    </location>
</feature>
<dbReference type="GO" id="GO:0005789">
    <property type="term" value="C:endoplasmic reticulum membrane"/>
    <property type="evidence" value="ECO:0000318"/>
    <property type="project" value="GO_Central"/>
</dbReference>
<evidence type="ECO:0000259" key="21">
    <source>
        <dbReference type="Pfam" id="PF14500"/>
    </source>
</evidence>
<evidence type="ECO:0000259" key="22">
    <source>
        <dbReference type="Pfam" id="PF16923"/>
    </source>
</evidence>
<dbReference type="Gene3D" id="2.70.98.110">
    <property type="entry name" value="Glycosyl hydrolase family 63, N-terminal domain"/>
    <property type="match status" value="1"/>
</dbReference>
<evidence type="ECO:0000256" key="5">
    <source>
        <dbReference type="ARBA" id="ARBA00022692"/>
    </source>
</evidence>
<feature type="domain" description="Glycosyl hydrolase family 63 N-terminal" evidence="22">
    <location>
        <begin position="88"/>
        <end position="272"/>
    </location>
</feature>
<feature type="domain" description="MMS19 N-terminal" evidence="21">
    <location>
        <begin position="858"/>
        <end position="1099"/>
    </location>
</feature>
<dbReference type="InterPro" id="IPR004888">
    <property type="entry name" value="Glycoside_hydrolase_63"/>
</dbReference>
<dbReference type="PANTHER" id="PTHR10412:SF11">
    <property type="entry name" value="MANNOSYL-OLIGOSACCHARIDE GLUCOSIDASE"/>
    <property type="match status" value="1"/>
</dbReference>
<dbReference type="InterPro" id="IPR038518">
    <property type="entry name" value="Glyco_hydro_63N_sf"/>
</dbReference>
<keyword evidence="6 17" id="KW-0378">Hydrolase</keyword>
<feature type="compositionally biased region" description="Low complexity" evidence="18">
    <location>
        <begin position="14"/>
        <end position="32"/>
    </location>
</feature>
<keyword evidence="7 17" id="KW-0256">Endoplasmic reticulum</keyword>
<sequence length="1702" mass="193322">MARQRRTQGAADPNKGTNSSSSNGSNSTNNRSSKSTSLLSYWKQIIGCIVLGIAVSLGYMGYLETRVNTPFDDKKMVVKSGLQVPEQFWGTYRPGLYFGLKTRDPTSLVTGLMWYFPKRLRPGGDGIRHWCEQGDGLEKYGWVKHDGSNFGVQEIIDGGYNIDTSFVKRLGGSHGGDWTARISVTKPGASEDVSLIWYTALDEETKGFISLTNSATKFTGIKGETTGLGEFTIKFTNNSGVVSHESFLSTVAPGLHLLKETVVGSLRLAQDKPNSPRRIVLGGEILPETGTGKAQPNFVAVQLTGKVPFSIDVVFESGSFGTRQDTLVGETYSKALAWHVARFGQRFEDTFGLHKKGYGPKEVTFAQSALSNMLGGIGYFYGTSKVQSFYTKEPVHYWHAPLYTAVPSRSFFPRGFLWDEGFHGFLIATWDLDLELDIISHWFDLMNVEGWIPREQILGVEAIAKIPEEFIVQRNTNANPPTFFLTLQYILRKYYDKLSEGRLATLERLYPRLQAWFAWFNTTQKGAGPGMYRWRGRDATTNRELNPKTLTSGLDDYPRASHPTEAEYHVDLYCWIAIASDTLARLATLLDRDGYKYEQTADYLKDNFLLDNLHWSNYASRYADYGYHTDSVKLKRPKPLPRSQNQNMEMVRVTLKNPEYRLVDSTFGYVSLFPFLLQMIDSDSLKLGQILDDLRNPDLLWTKFGLRSLSKNSPLYMKRNTEHDPPYWRGQIWININFLAVRSLYFYANTEGPYRDKANAIYKDLRENVIKNVMTQYFKTGYLWEQYNDETGEGSGCYSRLFGACVVNYHLSKSLVMMASNLAKNFENVTIDDQEFAEKCHELAQALESGQVTLLRLVEDLGGLLIDTSPKGRELGMWVLTRVVETLPPDVLDENQLKFLNQFYTDRLKDNHFVLPAVLRGFLALIRCEGAPKGGPGPFLVQLFHNVSCQQQQENDRLAIYQIFETCLEKFWPELDEMGPDFVYGVISAVDGERSPKNLIFLFDWFPKFLRKVKLGHLAEDAFEILACYFPVDFRAPPQDENGITRNTLAEKLAFCLVAVPQFAEFSLQLALEKFDSSLEIAKLDSLRLIELSFVTFDISPTTVWPLIQKELFQTTNPAIEKACLTTMTAVIKHTRDPNLTETVKDICDTIKGNFLPDSKLFQPSARLIISVANASDSVANLVARETVPILTNMYNIANTTAEKTPFLRLLTDLYALASDLENLGEVPVLLVKSDSPIAFDCLRDISPKLPEKIRLLLYQNYVKLLQVPQEGAVLQCLEALARDYPNEVATHVVGNTENYTPCFLDALCVTLANQKFFTAHLIDLILKNCAIKTLQKVLIKFDDCDAIFDVLNAQNITHVLIEMALTGDTCHETIAFVLKIVIGRMSSEKQNEMIRNELSRIKIEDIFLLSGILTCLRRDVVINYEILSELIEFIIRERDNLRRNAAIELVANILNKCPNDDVIREFLERVDTKTDPILTSWLTKALIMRNHELGTFWTTKLIDYLDKDESIAPCFRTIMSNSESLSTKSHCNVAFLYQQKFFTIVTNKLSANYSPDKNSYLSGLGYLLEFAPKPAVLVQFRKISKLIISCLDHTTNHEILIVILRLIRDFITTKEQVIEENLGIFLARFLKLATYDKSMKVRILALQCLQEVTSKFPIFMLLPHKNDVLKVLGQVIDDKKRIVRREAVEARSMWFLLDFDK</sequence>
<organism evidence="23 24">
    <name type="scientific">Tribolium castaneum</name>
    <name type="common">Red flour beetle</name>
    <dbReference type="NCBI Taxonomy" id="7070"/>
    <lineage>
        <taxon>Eukaryota</taxon>
        <taxon>Metazoa</taxon>
        <taxon>Ecdysozoa</taxon>
        <taxon>Arthropoda</taxon>
        <taxon>Hexapoda</taxon>
        <taxon>Insecta</taxon>
        <taxon>Pterygota</taxon>
        <taxon>Neoptera</taxon>
        <taxon>Endopterygota</taxon>
        <taxon>Coleoptera</taxon>
        <taxon>Polyphaga</taxon>
        <taxon>Cucujiformia</taxon>
        <taxon>Tenebrionidae</taxon>
        <taxon>Tenebrionidae incertae sedis</taxon>
        <taxon>Tribolium</taxon>
    </lineage>
</organism>
<feature type="transmembrane region" description="Helical" evidence="17">
    <location>
        <begin position="41"/>
        <end position="62"/>
    </location>
</feature>
<dbReference type="STRING" id="7070.A0A139WB11"/>
<evidence type="ECO:0000256" key="13">
    <source>
        <dbReference type="ARBA" id="ARBA00038888"/>
    </source>
</evidence>
<dbReference type="EMBL" id="KQ971379">
    <property type="protein sequence ID" value="KYB25099.1"/>
    <property type="molecule type" value="Genomic_DNA"/>
</dbReference>
<dbReference type="eggNOG" id="KOG1967">
    <property type="taxonomic scope" value="Eukaryota"/>
</dbReference>
<comment type="subcellular location">
    <subcellularLocation>
        <location evidence="1 17">Endoplasmic reticulum membrane</location>
        <topology evidence="1 17">Single-pass type II membrane protein</topology>
    </subcellularLocation>
</comment>
<dbReference type="InterPro" id="IPR024687">
    <property type="entry name" value="MMS19_C"/>
</dbReference>
<dbReference type="InterPro" id="IPR031631">
    <property type="entry name" value="Glyco_hydro_63N"/>
</dbReference>
<comment type="similarity">
    <text evidence="3">Belongs to the MET18/MMS19 family.</text>
</comment>
<evidence type="ECO:0000256" key="16">
    <source>
        <dbReference type="ARBA" id="ARBA00073940"/>
    </source>
</evidence>
<reference evidence="23 24" key="1">
    <citation type="journal article" date="2008" name="Nature">
        <title>The genome of the model beetle and pest Tribolium castaneum.</title>
        <authorList>
            <consortium name="Tribolium Genome Sequencing Consortium"/>
            <person name="Richards S."/>
            <person name="Gibbs R.A."/>
            <person name="Weinstock G.M."/>
            <person name="Brown S.J."/>
            <person name="Denell R."/>
            <person name="Beeman R.W."/>
            <person name="Gibbs R."/>
            <person name="Beeman R.W."/>
            <person name="Brown S.J."/>
            <person name="Bucher G."/>
            <person name="Friedrich M."/>
            <person name="Grimmelikhuijzen C.J."/>
            <person name="Klingler M."/>
            <person name="Lorenzen M."/>
            <person name="Richards S."/>
            <person name="Roth S."/>
            <person name="Schroder R."/>
            <person name="Tautz D."/>
            <person name="Zdobnov E.M."/>
            <person name="Muzny D."/>
            <person name="Gibbs R.A."/>
            <person name="Weinstock G.M."/>
            <person name="Attaway T."/>
            <person name="Bell S."/>
            <person name="Buhay C.J."/>
            <person name="Chandrabose M.N."/>
            <person name="Chavez D."/>
            <person name="Clerk-Blankenburg K.P."/>
            <person name="Cree A."/>
            <person name="Dao M."/>
            <person name="Davis C."/>
            <person name="Chacko J."/>
            <person name="Dinh H."/>
            <person name="Dugan-Rocha S."/>
            <person name="Fowler G."/>
            <person name="Garner T.T."/>
            <person name="Garnes J."/>
            <person name="Gnirke A."/>
            <person name="Hawes A."/>
            <person name="Hernandez J."/>
            <person name="Hines S."/>
            <person name="Holder M."/>
            <person name="Hume J."/>
            <person name="Jhangiani S.N."/>
            <person name="Joshi V."/>
            <person name="Khan Z.M."/>
            <person name="Jackson L."/>
            <person name="Kovar C."/>
            <person name="Kowis A."/>
            <person name="Lee S."/>
            <person name="Lewis L.R."/>
            <person name="Margolis J."/>
            <person name="Morgan M."/>
            <person name="Nazareth L.V."/>
            <person name="Nguyen N."/>
            <person name="Okwuonu G."/>
            <person name="Parker D."/>
            <person name="Richards S."/>
            <person name="Ruiz S.J."/>
            <person name="Santibanez J."/>
            <person name="Savard J."/>
            <person name="Scherer S.E."/>
            <person name="Schneider B."/>
            <person name="Sodergren E."/>
            <person name="Tautz D."/>
            <person name="Vattahil S."/>
            <person name="Villasana D."/>
            <person name="White C.S."/>
            <person name="Wright R."/>
            <person name="Park Y."/>
            <person name="Beeman R.W."/>
            <person name="Lord J."/>
            <person name="Oppert B."/>
            <person name="Lorenzen M."/>
            <person name="Brown S."/>
            <person name="Wang L."/>
            <person name="Savard J."/>
            <person name="Tautz D."/>
            <person name="Richards S."/>
            <person name="Weinstock G."/>
            <person name="Gibbs R.A."/>
            <person name="Liu Y."/>
            <person name="Worley K."/>
            <person name="Weinstock G."/>
            <person name="Elsik C.G."/>
            <person name="Reese J.T."/>
            <person name="Elhaik E."/>
            <person name="Landan G."/>
            <person name="Graur D."/>
            <person name="Arensburger P."/>
            <person name="Atkinson P."/>
            <person name="Beeman R.W."/>
            <person name="Beidler J."/>
            <person name="Brown S.J."/>
            <person name="Demuth J.P."/>
            <person name="Drury D.W."/>
            <person name="Du Y.Z."/>
            <person name="Fujiwara H."/>
            <person name="Lorenzen M."/>
            <person name="Maselli V."/>
            <person name="Osanai M."/>
            <person name="Park Y."/>
            <person name="Robertson H.M."/>
            <person name="Tu Z."/>
            <person name="Wang J.J."/>
            <person name="Wang S."/>
            <person name="Richards S."/>
            <person name="Song H."/>
            <person name="Zhang L."/>
            <person name="Sodergren E."/>
            <person name="Werner D."/>
            <person name="Stanke M."/>
            <person name="Morgenstern B."/>
            <person name="Solovyev V."/>
            <person name="Kosarev P."/>
            <person name="Brown G."/>
            <person name="Chen H.C."/>
            <person name="Ermolaeva O."/>
            <person name="Hlavina W."/>
            <person name="Kapustin Y."/>
            <person name="Kiryutin B."/>
            <person name="Kitts P."/>
            <person name="Maglott D."/>
            <person name="Pruitt K."/>
            <person name="Sapojnikov V."/>
            <person name="Souvorov A."/>
            <person name="Mackey A.J."/>
            <person name="Waterhouse R.M."/>
            <person name="Wyder S."/>
            <person name="Zdobnov E.M."/>
            <person name="Zdobnov E.M."/>
            <person name="Wyder S."/>
            <person name="Kriventseva E.V."/>
            <person name="Kadowaki T."/>
            <person name="Bork P."/>
            <person name="Aranda M."/>
            <person name="Bao R."/>
            <person name="Beermann A."/>
            <person name="Berns N."/>
            <person name="Bolognesi R."/>
            <person name="Bonneton F."/>
            <person name="Bopp D."/>
            <person name="Brown S.J."/>
            <person name="Bucher G."/>
            <person name="Butts T."/>
            <person name="Chaumot A."/>
            <person name="Denell R.E."/>
            <person name="Ferrier D.E."/>
            <person name="Friedrich M."/>
            <person name="Gordon C.M."/>
            <person name="Jindra M."/>
            <person name="Klingler M."/>
            <person name="Lan Q."/>
            <person name="Lattorff H.M."/>
            <person name="Laudet V."/>
            <person name="von Levetsow C."/>
            <person name="Liu Z."/>
            <person name="Lutz R."/>
            <person name="Lynch J.A."/>
            <person name="da Fonseca R.N."/>
            <person name="Posnien N."/>
            <person name="Reuter R."/>
            <person name="Roth S."/>
            <person name="Savard J."/>
            <person name="Schinko J.B."/>
            <person name="Schmitt C."/>
            <person name="Schoppmeier M."/>
            <person name="Schroder R."/>
            <person name="Shippy T.D."/>
            <person name="Simonnet F."/>
            <person name="Marques-Souza H."/>
            <person name="Tautz D."/>
            <person name="Tomoyasu Y."/>
            <person name="Trauner J."/>
            <person name="Van der Zee M."/>
            <person name="Vervoort M."/>
            <person name="Wittkopp N."/>
            <person name="Wimmer E.A."/>
            <person name="Yang X."/>
            <person name="Jones A.K."/>
            <person name="Sattelle D.B."/>
            <person name="Ebert P.R."/>
            <person name="Nelson D."/>
            <person name="Scott J.G."/>
            <person name="Beeman R.W."/>
            <person name="Muthukrishnan S."/>
            <person name="Kramer K.J."/>
            <person name="Arakane Y."/>
            <person name="Beeman R.W."/>
            <person name="Zhu Q."/>
            <person name="Hogenkamp D."/>
            <person name="Dixit R."/>
            <person name="Oppert B."/>
            <person name="Jiang H."/>
            <person name="Zou Z."/>
            <person name="Marshall J."/>
            <person name="Elpidina E."/>
            <person name="Vinokurov K."/>
            <person name="Oppert C."/>
            <person name="Zou Z."/>
            <person name="Evans J."/>
            <person name="Lu Z."/>
            <person name="Zhao P."/>
            <person name="Sumathipala N."/>
            <person name="Altincicek B."/>
            <person name="Vilcinskas A."/>
            <person name="Williams M."/>
            <person name="Hultmark D."/>
            <person name="Hetru C."/>
            <person name="Jiang H."/>
            <person name="Grimmelikhuijzen C.J."/>
            <person name="Hauser F."/>
            <person name="Cazzamali G."/>
            <person name="Williamson M."/>
            <person name="Park Y."/>
            <person name="Li B."/>
            <person name="Tanaka Y."/>
            <person name="Predel R."/>
            <person name="Neupert S."/>
            <person name="Schachtner J."/>
            <person name="Verleyen P."/>
            <person name="Raible F."/>
            <person name="Bork P."/>
            <person name="Friedrich M."/>
            <person name="Walden K.K."/>
            <person name="Robertson H.M."/>
            <person name="Angeli S."/>
            <person name="Foret S."/>
            <person name="Bucher G."/>
            <person name="Schuetz S."/>
            <person name="Maleszka R."/>
            <person name="Wimmer E.A."/>
            <person name="Beeman R.W."/>
            <person name="Lorenzen M."/>
            <person name="Tomoyasu Y."/>
            <person name="Miller S.C."/>
            <person name="Grossmann D."/>
            <person name="Bucher G."/>
        </authorList>
    </citation>
    <scope>NUCLEOTIDE SEQUENCE [LARGE SCALE GENOMIC DNA]</scope>
    <source>
        <strain evidence="23 24">Georgia GA2</strain>
    </source>
</reference>
<dbReference type="Proteomes" id="UP000007266">
    <property type="component" value="Linkage group 10"/>
</dbReference>
<dbReference type="Pfam" id="PF14500">
    <property type="entry name" value="MMS19_N"/>
    <property type="match status" value="1"/>
</dbReference>
<evidence type="ECO:0000313" key="23">
    <source>
        <dbReference type="EMBL" id="KYB25099.1"/>
    </source>
</evidence>
<evidence type="ECO:0000256" key="3">
    <source>
        <dbReference type="ARBA" id="ARBA00009340"/>
    </source>
</evidence>
<dbReference type="FunCoup" id="A0A139WB11">
    <property type="interactions" value="1845"/>
</dbReference>
<evidence type="ECO:0000256" key="4">
    <source>
        <dbReference type="ARBA" id="ARBA00010833"/>
    </source>
</evidence>
<evidence type="ECO:0000256" key="12">
    <source>
        <dbReference type="ARBA" id="ARBA00023295"/>
    </source>
</evidence>
<dbReference type="GO" id="GO:0009311">
    <property type="term" value="P:oligosaccharide metabolic process"/>
    <property type="evidence" value="ECO:0007669"/>
    <property type="project" value="UniProtKB-UniRule"/>
</dbReference>
<comment type="catalytic activity">
    <reaction evidence="14">
        <text>N(4)-(alpha-D-Glc-(1-&gt;2)-alpha-D-Glc-(1-&gt;3)-alpha-D-Glc-(1-&gt;3)-alpha-D-Man-(1-&gt;2)-alpha-D-Man-(1-&gt;2)-alpha-D-Man-(1-&gt;3)-[alpha-D-Man-(1-&gt;2)-alpha-D-Man-(1-&gt;3)-[alpha-D-Man-(1-&gt;2)-alpha-D-Man-(1-&gt;6)]-alpha-D-Man-(1-&gt;6)]-beta-D-Man-(1-&gt;4)-beta-D-GlcNAc-(1-&gt;4)-beta-D-GlcNAc)-L-asparaginyl-[protein] + H2O = N(4)-(alpha-D-Glc-(1-&gt;3)-alpha-D-Glc-(1-&gt;3)-alpha-D-Man-(1-&gt;2)-alpha-D-Man-(1-&gt;2)-alpha-D-Man-(1-&gt;3)-[alpha-D-Man-(1-&gt;2)-alpha-D-Man-(1-&gt;3)-[alpha-D-Man-(1-&gt;2)-alpha-D-Man-(1-&gt;6)]-alpha-D-Man-(1-&gt;6)]-beta-D-Man-(1-&gt;4)-beta-D-GlcNAc-(1-&gt;4)-beta-D-GlcNAc)-L-asparaginyl-[protein] + beta-D-glucose</text>
        <dbReference type="Rhea" id="RHEA:55988"/>
        <dbReference type="Rhea" id="RHEA-COMP:12806"/>
        <dbReference type="Rhea" id="RHEA-COMP:14355"/>
        <dbReference type="ChEBI" id="CHEBI:15377"/>
        <dbReference type="ChEBI" id="CHEBI:15903"/>
        <dbReference type="ChEBI" id="CHEBI:59082"/>
        <dbReference type="ChEBI" id="CHEBI:132537"/>
        <dbReference type="EC" id="3.2.1.106"/>
    </reaction>
    <physiologicalReaction direction="left-to-right" evidence="14">
        <dbReference type="Rhea" id="RHEA:55989"/>
    </physiologicalReaction>
</comment>
<keyword evidence="10 17" id="KW-0472">Membrane</keyword>
<evidence type="ECO:0000256" key="2">
    <source>
        <dbReference type="ARBA" id="ARBA00004740"/>
    </source>
</evidence>
<dbReference type="Pfam" id="PF03200">
    <property type="entry name" value="Glyco_hydro_63"/>
    <property type="match status" value="1"/>
</dbReference>
<comment type="function">
    <text evidence="15">In the context of N-glycan degradation, cleaves the distal alpha 1,2-linked glucose residue from the Glc(3)Man(9)GlcNAc(2) oligosaccharide precursor in a highly specific manner.</text>
</comment>
<reference evidence="23 24" key="2">
    <citation type="journal article" date="2010" name="Nucleic Acids Res.">
        <title>BeetleBase in 2010: revisions to provide comprehensive genomic information for Tribolium castaneum.</title>
        <authorList>
            <person name="Kim H.S."/>
            <person name="Murphy T."/>
            <person name="Xia J."/>
            <person name="Caragea D."/>
            <person name="Park Y."/>
            <person name="Beeman R.W."/>
            <person name="Lorenzen M.D."/>
            <person name="Butcher S."/>
            <person name="Manak J.R."/>
            <person name="Brown S.J."/>
        </authorList>
    </citation>
    <scope>GENOME REANNOTATION</scope>
    <source>
        <strain evidence="23 24">Georgia GA2</strain>
    </source>
</reference>
<evidence type="ECO:0000256" key="6">
    <source>
        <dbReference type="ARBA" id="ARBA00022801"/>
    </source>
</evidence>
<evidence type="ECO:0000256" key="10">
    <source>
        <dbReference type="ARBA" id="ARBA00023136"/>
    </source>
</evidence>
<comment type="function">
    <text evidence="17">Cleaves the distal alpha 1,2-linked glucose residue from the Glc(3)Man(9)GlcNAc(2) oligosaccharide precursor.</text>
</comment>
<keyword evidence="5 17" id="KW-0812">Transmembrane</keyword>
<evidence type="ECO:0000313" key="24">
    <source>
        <dbReference type="Proteomes" id="UP000007266"/>
    </source>
</evidence>
<dbReference type="Pfam" id="PF16923">
    <property type="entry name" value="Glyco_hydro_63N"/>
    <property type="match status" value="1"/>
</dbReference>
<dbReference type="InParanoid" id="A0A139WB11"/>
<dbReference type="SUPFAM" id="SSF48208">
    <property type="entry name" value="Six-hairpin glycosidases"/>
    <property type="match status" value="1"/>
</dbReference>
<dbReference type="GO" id="GO:0006487">
    <property type="term" value="P:protein N-linked glycosylation"/>
    <property type="evidence" value="ECO:0000318"/>
    <property type="project" value="GO_Central"/>
</dbReference>
<keyword evidence="9 17" id="KW-1133">Transmembrane helix</keyword>